<name>A0A1T5DHL0_9BACT</name>
<evidence type="ECO:0000313" key="3">
    <source>
        <dbReference type="Proteomes" id="UP000191055"/>
    </source>
</evidence>
<dbReference type="AlphaFoldDB" id="A0A1T5DHL0"/>
<dbReference type="SUPFAM" id="SSF56300">
    <property type="entry name" value="Metallo-dependent phosphatases"/>
    <property type="match status" value="1"/>
</dbReference>
<keyword evidence="3" id="KW-1185">Reference proteome</keyword>
<dbReference type="Proteomes" id="UP000191055">
    <property type="component" value="Unassembled WGS sequence"/>
</dbReference>
<evidence type="ECO:0000259" key="1">
    <source>
        <dbReference type="Pfam" id="PF00149"/>
    </source>
</evidence>
<proteinExistence type="predicted"/>
<feature type="domain" description="Calcineurin-like phosphoesterase" evidence="1">
    <location>
        <begin position="31"/>
        <end position="171"/>
    </location>
</feature>
<accession>A0A1T5DHL0</accession>
<sequence length="334" mass="38750">MKRYLHKLFNKLIKRRQFTAKQNNPDDNYDIIGDVHGYCAELESLLQVMGYTQIDGLWQHPERKVIFAGDFISRGPDTKGVLSLVRNMVENKTGFAVLGNHELNAIGYFTYNKKGKPIFQPPSSNKLQMEKIKEQYKNSESELTDSIKWLRTLPFFIEIGPFRVVHAYWSDKHVQIIDKNITKGKLTKRLIKEIVRNETPFAKAVRQTTRGIELNLPKDLIIKDSKNVRRTNFRVKWWNSPIQKTFRELSFGNRFKLPEYTVPEQLLFPFEVYDELAPPVFFGHYCIKDMPLIVSSNACCVDNCLAGGGQLAAYCWNGESTLNELNFIYQPRLS</sequence>
<dbReference type="InterPro" id="IPR029052">
    <property type="entry name" value="Metallo-depent_PP-like"/>
</dbReference>
<gene>
    <name evidence="2" type="ORF">SAMN03080601_01112</name>
</gene>
<dbReference type="RefSeq" id="WP_079556878.1">
    <property type="nucleotide sequence ID" value="NZ_CP021904.1"/>
</dbReference>
<protein>
    <submittedName>
        <fullName evidence="2">Calcineurin-like phosphoesterase</fullName>
    </submittedName>
</protein>
<evidence type="ECO:0000313" key="2">
    <source>
        <dbReference type="EMBL" id="SKB71228.1"/>
    </source>
</evidence>
<reference evidence="2 3" key="1">
    <citation type="submission" date="2017-02" db="EMBL/GenBank/DDBJ databases">
        <authorList>
            <person name="Peterson S.W."/>
        </authorList>
    </citation>
    <scope>NUCLEOTIDE SEQUENCE [LARGE SCALE GENOMIC DNA]</scope>
    <source>
        <strain evidence="2 3">DSM 24412</strain>
    </source>
</reference>
<dbReference type="GO" id="GO:0005737">
    <property type="term" value="C:cytoplasm"/>
    <property type="evidence" value="ECO:0007669"/>
    <property type="project" value="TreeGrafter"/>
</dbReference>
<dbReference type="PANTHER" id="PTHR42850">
    <property type="entry name" value="METALLOPHOSPHOESTERASE"/>
    <property type="match status" value="1"/>
</dbReference>
<dbReference type="InterPro" id="IPR004843">
    <property type="entry name" value="Calcineurin-like_PHP"/>
</dbReference>
<organism evidence="2 3">
    <name type="scientific">Alkalitalea saponilacus</name>
    <dbReference type="NCBI Taxonomy" id="889453"/>
    <lineage>
        <taxon>Bacteria</taxon>
        <taxon>Pseudomonadati</taxon>
        <taxon>Bacteroidota</taxon>
        <taxon>Bacteroidia</taxon>
        <taxon>Marinilabiliales</taxon>
        <taxon>Marinilabiliaceae</taxon>
        <taxon>Alkalitalea</taxon>
    </lineage>
</organism>
<dbReference type="EMBL" id="FUYV01000004">
    <property type="protein sequence ID" value="SKB71228.1"/>
    <property type="molecule type" value="Genomic_DNA"/>
</dbReference>
<dbReference type="KEGG" id="asx:CDL62_16865"/>
<dbReference type="GO" id="GO:0016791">
    <property type="term" value="F:phosphatase activity"/>
    <property type="evidence" value="ECO:0007669"/>
    <property type="project" value="TreeGrafter"/>
</dbReference>
<dbReference type="Pfam" id="PF00149">
    <property type="entry name" value="Metallophos"/>
    <property type="match status" value="1"/>
</dbReference>
<dbReference type="STRING" id="889453.SAMN03080601_01112"/>
<dbReference type="Gene3D" id="3.60.21.10">
    <property type="match status" value="1"/>
</dbReference>
<dbReference type="OrthoDB" id="7550081at2"/>
<dbReference type="InterPro" id="IPR050126">
    <property type="entry name" value="Ap4A_hydrolase"/>
</dbReference>
<dbReference type="PANTHER" id="PTHR42850:SF7">
    <property type="entry name" value="BIS(5'-NUCLEOSYL)-TETRAPHOSPHATASE PRPE [ASYMMETRICAL]"/>
    <property type="match status" value="1"/>
</dbReference>